<feature type="binding site" evidence="5">
    <location>
        <position position="192"/>
    </location>
    <ligand>
        <name>Mg(2+)</name>
        <dbReference type="ChEBI" id="CHEBI:18420"/>
    </ligand>
</feature>
<organism evidence="8 9">
    <name type="scientific">Rhodotorula taiwanensis</name>
    <dbReference type="NCBI Taxonomy" id="741276"/>
    <lineage>
        <taxon>Eukaryota</taxon>
        <taxon>Fungi</taxon>
        <taxon>Dikarya</taxon>
        <taxon>Basidiomycota</taxon>
        <taxon>Pucciniomycotina</taxon>
        <taxon>Microbotryomycetes</taxon>
        <taxon>Sporidiobolales</taxon>
        <taxon>Sporidiobolaceae</taxon>
        <taxon>Rhodotorula</taxon>
    </lineage>
</organism>
<dbReference type="Proteomes" id="UP000237144">
    <property type="component" value="Unassembled WGS sequence"/>
</dbReference>
<dbReference type="InterPro" id="IPR005000">
    <property type="entry name" value="Aldolase/citrate-lyase_domain"/>
</dbReference>
<keyword evidence="2 5" id="KW-0479">Metal-binding</keyword>
<dbReference type="OrthoDB" id="1773at2759"/>
<dbReference type="GO" id="GO:0000287">
    <property type="term" value="F:magnesium ion binding"/>
    <property type="evidence" value="ECO:0007669"/>
    <property type="project" value="TreeGrafter"/>
</dbReference>
<evidence type="ECO:0000256" key="1">
    <source>
        <dbReference type="ARBA" id="ARBA00001946"/>
    </source>
</evidence>
<dbReference type="PANTHER" id="PTHR32308:SF0">
    <property type="entry name" value="HPCH_HPAI ALDOLASE_CITRATE LYASE DOMAIN-CONTAINING PROTEIN"/>
    <property type="match status" value="1"/>
</dbReference>
<evidence type="ECO:0000256" key="3">
    <source>
        <dbReference type="ARBA" id="ARBA00022842"/>
    </source>
</evidence>
<feature type="compositionally biased region" description="Low complexity" evidence="6">
    <location>
        <begin position="35"/>
        <end position="44"/>
    </location>
</feature>
<comment type="cofactor">
    <cofactor evidence="1">
        <name>Mg(2+)</name>
        <dbReference type="ChEBI" id="CHEBI:18420"/>
    </cofactor>
</comment>
<dbReference type="GO" id="GO:0006107">
    <property type="term" value="P:oxaloacetate metabolic process"/>
    <property type="evidence" value="ECO:0007669"/>
    <property type="project" value="TreeGrafter"/>
</dbReference>
<dbReference type="Pfam" id="PF03328">
    <property type="entry name" value="HpcH_HpaI"/>
    <property type="match status" value="1"/>
</dbReference>
<keyword evidence="9" id="KW-1185">Reference proteome</keyword>
<feature type="domain" description="HpcH/HpaI aldolase/citrate lyase" evidence="7">
    <location>
        <begin position="78"/>
        <end position="290"/>
    </location>
</feature>
<dbReference type="PANTHER" id="PTHR32308">
    <property type="entry name" value="LYASE BETA SUBUNIT, PUTATIVE (AFU_ORTHOLOGUE AFUA_4G13030)-RELATED"/>
    <property type="match status" value="1"/>
</dbReference>
<dbReference type="STRING" id="741276.A0A2S5B0X2"/>
<reference evidence="8 9" key="1">
    <citation type="journal article" date="2018" name="Front. Microbiol.">
        <title>Prospects for Fungal Bioremediation of Acidic Radioactive Waste Sites: Characterization and Genome Sequence of Rhodotorula taiwanensis MD1149.</title>
        <authorList>
            <person name="Tkavc R."/>
            <person name="Matrosova V.Y."/>
            <person name="Grichenko O.E."/>
            <person name="Gostincar C."/>
            <person name="Volpe R.P."/>
            <person name="Klimenkova P."/>
            <person name="Gaidamakova E.K."/>
            <person name="Zhou C.E."/>
            <person name="Stewart B.J."/>
            <person name="Lyman M.G."/>
            <person name="Malfatti S.A."/>
            <person name="Rubinfeld B."/>
            <person name="Courtot M."/>
            <person name="Singh J."/>
            <person name="Dalgard C.L."/>
            <person name="Hamilton T."/>
            <person name="Frey K.G."/>
            <person name="Gunde-Cimerman N."/>
            <person name="Dugan L."/>
            <person name="Daly M.J."/>
        </authorList>
    </citation>
    <scope>NUCLEOTIDE SEQUENCE [LARGE SCALE GENOMIC DNA]</scope>
    <source>
        <strain evidence="8 9">MD1149</strain>
    </source>
</reference>
<evidence type="ECO:0000313" key="8">
    <source>
        <dbReference type="EMBL" id="POY70430.1"/>
    </source>
</evidence>
<dbReference type="AlphaFoldDB" id="A0A2S5B0X2"/>
<dbReference type="InterPro" id="IPR011206">
    <property type="entry name" value="Citrate_lyase_beta/mcl1/mcl2"/>
</dbReference>
<feature type="binding site" evidence="5">
    <location>
        <position position="219"/>
    </location>
    <ligand>
        <name>Mg(2+)</name>
        <dbReference type="ChEBI" id="CHEBI:18420"/>
    </ligand>
</feature>
<feature type="binding site" evidence="4">
    <location>
        <position position="192"/>
    </location>
    <ligand>
        <name>substrate</name>
    </ligand>
</feature>
<dbReference type="SUPFAM" id="SSF51621">
    <property type="entry name" value="Phosphoenolpyruvate/pyruvate domain"/>
    <property type="match status" value="1"/>
</dbReference>
<accession>A0A2S5B0X2</accession>
<evidence type="ECO:0000259" key="7">
    <source>
        <dbReference type="Pfam" id="PF03328"/>
    </source>
</evidence>
<dbReference type="PIRSF" id="PIRSF015582">
    <property type="entry name" value="Cit_lyase_B"/>
    <property type="match status" value="1"/>
</dbReference>
<dbReference type="InterPro" id="IPR040442">
    <property type="entry name" value="Pyrv_kinase-like_dom_sf"/>
</dbReference>
<evidence type="ECO:0000313" key="9">
    <source>
        <dbReference type="Proteomes" id="UP000237144"/>
    </source>
</evidence>
<keyword evidence="3 5" id="KW-0460">Magnesium</keyword>
<protein>
    <recommendedName>
        <fullName evidence="7">HpcH/HpaI aldolase/citrate lyase domain-containing protein</fullName>
    </recommendedName>
</protein>
<feature type="binding site" evidence="4">
    <location>
        <position position="131"/>
    </location>
    <ligand>
        <name>substrate</name>
    </ligand>
</feature>
<proteinExistence type="predicted"/>
<feature type="region of interest" description="Disordered" evidence="6">
    <location>
        <begin position="1"/>
        <end position="56"/>
    </location>
</feature>
<dbReference type="GO" id="GO:0003824">
    <property type="term" value="F:catalytic activity"/>
    <property type="evidence" value="ECO:0007669"/>
    <property type="project" value="InterPro"/>
</dbReference>
<dbReference type="EMBL" id="PJQD01000117">
    <property type="protein sequence ID" value="POY70430.1"/>
    <property type="molecule type" value="Genomic_DNA"/>
</dbReference>
<name>A0A2S5B0X2_9BASI</name>
<evidence type="ECO:0000256" key="2">
    <source>
        <dbReference type="ARBA" id="ARBA00022723"/>
    </source>
</evidence>
<comment type="caution">
    <text evidence="8">The sequence shown here is derived from an EMBL/GenBank/DDBJ whole genome shotgun (WGS) entry which is preliminary data.</text>
</comment>
<dbReference type="InterPro" id="IPR015813">
    <property type="entry name" value="Pyrv/PenolPyrv_kinase-like_dom"/>
</dbReference>
<sequence length="362" mass="38432">MKSHSLLRSLLSSPSRPSSLSNPLVVRPTSLNRQRSTAATTPTRDTTRAPPPPPQRALLYVPGSNGKMLEKMVGGGTSSSATATTLLAVPDVVTLDLEDSVRIEKKAEARQLVARTLKSAPTGGRTKRFVRVNSGQRGLDDLEAILACPNLDGILLPKINSASELVAFTNFIDEHAPTEMGTSPLKVVASIESPLGLLNMREIVTASPRVGGLLFAAEDYCASSRLIRTPSRLEMLYARSSVVAVAHAYGLAAIDLVCVKYKGDDAERILREESEEGRRLGFTGKQAIHPAQVPIIQEAFAPSSVEIARARAILEQYDLGARDSGAGAYGLTGQDGTVEMIDAPMLLQAQGILEAAKAAGLA</sequence>
<evidence type="ECO:0000256" key="5">
    <source>
        <dbReference type="PIRSR" id="PIRSR015582-2"/>
    </source>
</evidence>
<evidence type="ECO:0000256" key="6">
    <source>
        <dbReference type="SAM" id="MobiDB-lite"/>
    </source>
</evidence>
<dbReference type="Gene3D" id="3.20.20.60">
    <property type="entry name" value="Phosphoenolpyruvate-binding domains"/>
    <property type="match status" value="1"/>
</dbReference>
<gene>
    <name evidence="8" type="ORF">BMF94_6577</name>
</gene>
<evidence type="ECO:0000256" key="4">
    <source>
        <dbReference type="PIRSR" id="PIRSR015582-1"/>
    </source>
</evidence>
<feature type="compositionally biased region" description="Low complexity" evidence="6">
    <location>
        <begin position="1"/>
        <end position="21"/>
    </location>
</feature>